<accession>W6NGN4</accession>
<protein>
    <submittedName>
        <fullName evidence="2">Uncharacterized protein</fullName>
    </submittedName>
</protein>
<dbReference type="Proteomes" id="UP000019482">
    <property type="component" value="Unassembled WGS sequence"/>
</dbReference>
<evidence type="ECO:0000313" key="3">
    <source>
        <dbReference type="Proteomes" id="UP000019482"/>
    </source>
</evidence>
<gene>
    <name evidence="2" type="ORF">CTDIVETGP_1262</name>
</gene>
<organism evidence="2 3">
    <name type="scientific">Clostridium tyrobutyricum DIVETGP</name>
    <dbReference type="NCBI Taxonomy" id="1408889"/>
    <lineage>
        <taxon>Bacteria</taxon>
        <taxon>Bacillati</taxon>
        <taxon>Bacillota</taxon>
        <taxon>Clostridia</taxon>
        <taxon>Eubacteriales</taxon>
        <taxon>Clostridiaceae</taxon>
        <taxon>Clostridium</taxon>
    </lineage>
</organism>
<keyword evidence="3" id="KW-1185">Reference proteome</keyword>
<keyword evidence="1" id="KW-0175">Coiled coil</keyword>
<feature type="coiled-coil region" evidence="1">
    <location>
        <begin position="6"/>
        <end position="33"/>
    </location>
</feature>
<proteinExistence type="predicted"/>
<comment type="caution">
    <text evidence="2">The sequence shown here is derived from an EMBL/GenBank/DDBJ whole genome shotgun (WGS) entry which is preliminary data.</text>
</comment>
<reference evidence="2 3" key="1">
    <citation type="journal article" date="2015" name="Genome Announc.">
        <title>Draft Genome Sequence of Clostridium tyrobutyricum Strain DIVETGP, Isolated from Cow's Milk for Grana Padano Production.</title>
        <authorList>
            <person name="Soggiu A."/>
            <person name="Piras C."/>
            <person name="Gaiarsa S."/>
            <person name="Sassera D."/>
            <person name="Roncada P."/>
            <person name="Bendixen E."/>
            <person name="Brasca M."/>
            <person name="Bonizzi L."/>
        </authorList>
    </citation>
    <scope>NUCLEOTIDE SEQUENCE [LARGE SCALE GENOMIC DNA]</scope>
    <source>
        <strain evidence="2 3">DIVETGP</strain>
    </source>
</reference>
<dbReference type="EMBL" id="CBXI010000022">
    <property type="protein sequence ID" value="CDL91192.1"/>
    <property type="molecule type" value="Genomic_DNA"/>
</dbReference>
<name>W6NGN4_CLOTY</name>
<evidence type="ECO:0000256" key="1">
    <source>
        <dbReference type="SAM" id="Coils"/>
    </source>
</evidence>
<dbReference type="AlphaFoldDB" id="W6NGN4"/>
<sequence length="38" mass="4779">MARKTIRQLELQVKNAEFMYKQEHEENELLKKEWKVKM</sequence>
<evidence type="ECO:0000313" key="2">
    <source>
        <dbReference type="EMBL" id="CDL91192.1"/>
    </source>
</evidence>